<dbReference type="KEGG" id="pth:PTH_0888"/>
<accession>A5D3V8</accession>
<evidence type="ECO:0008006" key="3">
    <source>
        <dbReference type="Google" id="ProtNLM"/>
    </source>
</evidence>
<dbReference type="AlphaFoldDB" id="A5D3V8"/>
<evidence type="ECO:0000313" key="2">
    <source>
        <dbReference type="Proteomes" id="UP000006556"/>
    </source>
</evidence>
<dbReference type="NCBIfam" id="TIGR02856">
    <property type="entry name" value="spore_yqfC"/>
    <property type="match status" value="1"/>
</dbReference>
<dbReference type="InterPro" id="IPR022477">
    <property type="entry name" value="Spore_YqfC"/>
</dbReference>
<sequence length="93" mass="10507">MAWRDFKKKVKRQFSDFLEIPGDVVLDMPRITLVGNIQLLVENHRGIIEYTPEGVRISVGEGELAVTGENLALRNIIPDELCIEGVIRTLSFI</sequence>
<gene>
    <name evidence="1" type="ordered locus">PTH_0888</name>
</gene>
<evidence type="ECO:0000313" key="1">
    <source>
        <dbReference type="EMBL" id="BAF59069.1"/>
    </source>
</evidence>
<organism evidence="1 2">
    <name type="scientific">Pelotomaculum thermopropionicum (strain DSM 13744 / JCM 10971 / SI)</name>
    <dbReference type="NCBI Taxonomy" id="370438"/>
    <lineage>
        <taxon>Bacteria</taxon>
        <taxon>Bacillati</taxon>
        <taxon>Bacillota</taxon>
        <taxon>Clostridia</taxon>
        <taxon>Eubacteriales</taxon>
        <taxon>Desulfotomaculaceae</taxon>
        <taxon>Pelotomaculum</taxon>
    </lineage>
</organism>
<keyword evidence="2" id="KW-1185">Reference proteome</keyword>
<dbReference type="InterPro" id="IPR022476">
    <property type="entry name" value="Spore_YabP/YqfC"/>
</dbReference>
<dbReference type="eggNOG" id="ENOG5032ZA5">
    <property type="taxonomic scope" value="Bacteria"/>
</dbReference>
<dbReference type="Pfam" id="PF07873">
    <property type="entry name" value="YabP"/>
    <property type="match status" value="1"/>
</dbReference>
<dbReference type="Proteomes" id="UP000006556">
    <property type="component" value="Chromosome"/>
</dbReference>
<reference evidence="2" key="1">
    <citation type="journal article" date="2008" name="Genome Res.">
        <title>The genome of Pelotomaculum thermopropionicum reveals niche-associated evolution in anaerobic microbiota.</title>
        <authorList>
            <person name="Kosaka T."/>
            <person name="Kato S."/>
            <person name="Shimoyama T."/>
            <person name="Ishii S."/>
            <person name="Abe T."/>
            <person name="Watanabe K."/>
        </authorList>
    </citation>
    <scope>NUCLEOTIDE SEQUENCE [LARGE SCALE GENOMIC DNA]</scope>
    <source>
        <strain evidence="2">DSM 13744 / JCM 10971 / SI</strain>
    </source>
</reference>
<dbReference type="STRING" id="370438.PTH_0888"/>
<dbReference type="EMBL" id="AP009389">
    <property type="protein sequence ID" value="BAF59069.1"/>
    <property type="molecule type" value="Genomic_DNA"/>
</dbReference>
<name>A5D3V8_PELTS</name>
<dbReference type="HOGENOM" id="CLU_161222_2_0_9"/>
<proteinExistence type="predicted"/>
<protein>
    <recommendedName>
        <fullName evidence="3">Sporulation protein YqfC</fullName>
    </recommendedName>
</protein>